<feature type="domain" description="Cupin type-2" evidence="1">
    <location>
        <begin position="39"/>
        <end position="96"/>
    </location>
</feature>
<dbReference type="Gene3D" id="2.60.120.10">
    <property type="entry name" value="Jelly Rolls"/>
    <property type="match status" value="1"/>
</dbReference>
<reference evidence="2 3" key="1">
    <citation type="submission" date="2018-03" db="EMBL/GenBank/DDBJ databases">
        <authorList>
            <person name="Keele B.F."/>
        </authorList>
    </citation>
    <scope>NUCLEOTIDE SEQUENCE [LARGE SCALE GENOMIC DNA]</scope>
    <source>
        <strain evidence="2 3">YL28-9</strain>
    </source>
</reference>
<proteinExistence type="predicted"/>
<dbReference type="EMBL" id="PYLS01000007">
    <property type="protein sequence ID" value="PST81863.1"/>
    <property type="molecule type" value="Genomic_DNA"/>
</dbReference>
<evidence type="ECO:0000259" key="1">
    <source>
        <dbReference type="Pfam" id="PF07883"/>
    </source>
</evidence>
<dbReference type="OrthoDB" id="9811153at2"/>
<keyword evidence="3" id="KW-1185">Reference proteome</keyword>
<sequence>MTLQELIFIEDDSKPWQPTDPGVRRKIMHHTPELMLVKVQFEQGAVGYLHQHPHLQMSYVAEGIFEVQIGDAKRVLKTGDVFFAPSGRLHGVTCLEAGMLIDVFNPMREDFLK</sequence>
<comment type="caution">
    <text evidence="2">The sequence shown here is derived from an EMBL/GenBank/DDBJ whole genome shotgun (WGS) entry which is preliminary data.</text>
</comment>
<dbReference type="Pfam" id="PF07883">
    <property type="entry name" value="Cupin_2"/>
    <property type="match status" value="1"/>
</dbReference>
<dbReference type="RefSeq" id="WP_107216842.1">
    <property type="nucleotide sequence ID" value="NZ_KZ686271.1"/>
</dbReference>
<organism evidence="2 3">
    <name type="scientific">Pedobacter yulinensis</name>
    <dbReference type="NCBI Taxonomy" id="2126353"/>
    <lineage>
        <taxon>Bacteria</taxon>
        <taxon>Pseudomonadati</taxon>
        <taxon>Bacteroidota</taxon>
        <taxon>Sphingobacteriia</taxon>
        <taxon>Sphingobacteriales</taxon>
        <taxon>Sphingobacteriaceae</taxon>
        <taxon>Pedobacter</taxon>
    </lineage>
</organism>
<dbReference type="PANTHER" id="PTHR40112">
    <property type="entry name" value="H2HPP ISOMERASE"/>
    <property type="match status" value="1"/>
</dbReference>
<dbReference type="InterPro" id="IPR014710">
    <property type="entry name" value="RmlC-like_jellyroll"/>
</dbReference>
<dbReference type="InterPro" id="IPR025499">
    <property type="entry name" value="KdgF"/>
</dbReference>
<accession>A0A2T3HHI5</accession>
<dbReference type="AlphaFoldDB" id="A0A2T3HHI5"/>
<dbReference type="CDD" id="cd02238">
    <property type="entry name" value="cupin_KdgF"/>
    <property type="match status" value="1"/>
</dbReference>
<protein>
    <submittedName>
        <fullName evidence="2">Cupin domain-containing protein</fullName>
    </submittedName>
</protein>
<dbReference type="Proteomes" id="UP000240912">
    <property type="component" value="Unassembled WGS sequence"/>
</dbReference>
<evidence type="ECO:0000313" key="3">
    <source>
        <dbReference type="Proteomes" id="UP000240912"/>
    </source>
</evidence>
<dbReference type="SUPFAM" id="SSF51182">
    <property type="entry name" value="RmlC-like cupins"/>
    <property type="match status" value="1"/>
</dbReference>
<dbReference type="PIRSF" id="PIRSF029883">
    <property type="entry name" value="KdgF"/>
    <property type="match status" value="1"/>
</dbReference>
<gene>
    <name evidence="2" type="ORF">C7T94_16820</name>
</gene>
<dbReference type="InterPro" id="IPR013096">
    <property type="entry name" value="Cupin_2"/>
</dbReference>
<dbReference type="PANTHER" id="PTHR40112:SF1">
    <property type="entry name" value="H2HPP ISOMERASE"/>
    <property type="match status" value="1"/>
</dbReference>
<evidence type="ECO:0000313" key="2">
    <source>
        <dbReference type="EMBL" id="PST81863.1"/>
    </source>
</evidence>
<dbReference type="InterPro" id="IPR011051">
    <property type="entry name" value="RmlC_Cupin_sf"/>
</dbReference>
<dbReference type="InterPro" id="IPR052535">
    <property type="entry name" value="Bacilysin_H2HPP_isomerase"/>
</dbReference>
<name>A0A2T3HHI5_9SPHI</name>